<evidence type="ECO:0000256" key="4">
    <source>
        <dbReference type="ARBA" id="ARBA00023125"/>
    </source>
</evidence>
<dbReference type="Proteomes" id="UP001145087">
    <property type="component" value="Unassembled WGS sequence"/>
</dbReference>
<dbReference type="PROSITE" id="PS01124">
    <property type="entry name" value="HTH_ARAC_FAMILY_2"/>
    <property type="match status" value="1"/>
</dbReference>
<feature type="transmembrane region" description="Helical" evidence="7">
    <location>
        <begin position="144"/>
        <end position="162"/>
    </location>
</feature>
<reference evidence="9" key="1">
    <citation type="submission" date="2022-11" db="EMBL/GenBank/DDBJ databases">
        <title>Marilongibacter aestuarii gen. nov., sp. nov., isolated from tidal flat sediment.</title>
        <authorList>
            <person name="Jiayan W."/>
        </authorList>
    </citation>
    <scope>NUCLEOTIDE SEQUENCE</scope>
    <source>
        <strain evidence="9">Z1-6</strain>
    </source>
</reference>
<evidence type="ECO:0000256" key="1">
    <source>
        <dbReference type="ARBA" id="ARBA00022737"/>
    </source>
</evidence>
<keyword evidence="4" id="KW-0238">DNA-binding</keyword>
<evidence type="ECO:0000259" key="8">
    <source>
        <dbReference type="PROSITE" id="PS01124"/>
    </source>
</evidence>
<keyword evidence="3" id="KW-0805">Transcription regulation</keyword>
<evidence type="ECO:0000256" key="2">
    <source>
        <dbReference type="ARBA" id="ARBA00022803"/>
    </source>
</evidence>
<dbReference type="Gene3D" id="1.25.40.10">
    <property type="entry name" value="Tetratricopeptide repeat domain"/>
    <property type="match status" value="2"/>
</dbReference>
<dbReference type="EMBL" id="JAPOHD010000067">
    <property type="protein sequence ID" value="MCY1723190.1"/>
    <property type="molecule type" value="Genomic_DNA"/>
</dbReference>
<dbReference type="SMART" id="SM00342">
    <property type="entry name" value="HTH_ARAC"/>
    <property type="match status" value="1"/>
</dbReference>
<keyword evidence="7" id="KW-1133">Transmembrane helix</keyword>
<accession>A0A9X3FA14</accession>
<feature type="domain" description="HTH araC/xylS-type" evidence="8">
    <location>
        <begin position="13"/>
        <end position="112"/>
    </location>
</feature>
<gene>
    <name evidence="9" type="ORF">OU798_22770</name>
</gene>
<dbReference type="PANTHER" id="PTHR43280">
    <property type="entry name" value="ARAC-FAMILY TRANSCRIPTIONAL REGULATOR"/>
    <property type="match status" value="1"/>
</dbReference>
<evidence type="ECO:0000256" key="3">
    <source>
        <dbReference type="ARBA" id="ARBA00023015"/>
    </source>
</evidence>
<dbReference type="InterPro" id="IPR009057">
    <property type="entry name" value="Homeodomain-like_sf"/>
</dbReference>
<feature type="repeat" description="TPR" evidence="6">
    <location>
        <begin position="476"/>
        <end position="509"/>
    </location>
</feature>
<keyword evidence="7" id="KW-0472">Membrane</keyword>
<evidence type="ECO:0000256" key="5">
    <source>
        <dbReference type="ARBA" id="ARBA00023163"/>
    </source>
</evidence>
<feature type="repeat" description="TPR" evidence="6">
    <location>
        <begin position="408"/>
        <end position="441"/>
    </location>
</feature>
<proteinExistence type="predicted"/>
<dbReference type="NCBIfam" id="NF047558">
    <property type="entry name" value="TPR_END_plus"/>
    <property type="match status" value="1"/>
</dbReference>
<dbReference type="RefSeq" id="WP_343335515.1">
    <property type="nucleotide sequence ID" value="NZ_JAPOHD010000067.1"/>
</dbReference>
<keyword evidence="2 6" id="KW-0802">TPR repeat</keyword>
<dbReference type="PANTHER" id="PTHR43280:SF2">
    <property type="entry name" value="HTH-TYPE TRANSCRIPTIONAL REGULATOR EXSA"/>
    <property type="match status" value="1"/>
</dbReference>
<comment type="caution">
    <text evidence="9">The sequence shown here is derived from an EMBL/GenBank/DDBJ whole genome shotgun (WGS) entry which is preliminary data.</text>
</comment>
<dbReference type="SUPFAM" id="SSF46689">
    <property type="entry name" value="Homeodomain-like"/>
    <property type="match status" value="1"/>
</dbReference>
<protein>
    <submittedName>
        <fullName evidence="9">Helix-turn-helix domain-containing protein</fullName>
    </submittedName>
</protein>
<dbReference type="InterPro" id="IPR013105">
    <property type="entry name" value="TPR_2"/>
</dbReference>
<evidence type="ECO:0000313" key="9">
    <source>
        <dbReference type="EMBL" id="MCY1723190.1"/>
    </source>
</evidence>
<dbReference type="AlphaFoldDB" id="A0A9X3FA14"/>
<dbReference type="Pfam" id="PF07719">
    <property type="entry name" value="TPR_2"/>
    <property type="match status" value="1"/>
</dbReference>
<dbReference type="GO" id="GO:0043565">
    <property type="term" value="F:sequence-specific DNA binding"/>
    <property type="evidence" value="ECO:0007669"/>
    <property type="project" value="InterPro"/>
</dbReference>
<keyword evidence="5" id="KW-0804">Transcription</keyword>
<dbReference type="GO" id="GO:0003700">
    <property type="term" value="F:DNA-binding transcription factor activity"/>
    <property type="evidence" value="ECO:0007669"/>
    <property type="project" value="InterPro"/>
</dbReference>
<organism evidence="9 10">
    <name type="scientific">Draconibacterium aestuarii</name>
    <dbReference type="NCBI Taxonomy" id="2998507"/>
    <lineage>
        <taxon>Bacteria</taxon>
        <taxon>Pseudomonadati</taxon>
        <taxon>Bacteroidota</taxon>
        <taxon>Bacteroidia</taxon>
        <taxon>Marinilabiliales</taxon>
        <taxon>Prolixibacteraceae</taxon>
        <taxon>Draconibacterium</taxon>
    </lineage>
</organism>
<dbReference type="Pfam" id="PF13181">
    <property type="entry name" value="TPR_8"/>
    <property type="match status" value="1"/>
</dbReference>
<dbReference type="InterPro" id="IPR011990">
    <property type="entry name" value="TPR-like_helical_dom_sf"/>
</dbReference>
<dbReference type="InterPro" id="IPR019734">
    <property type="entry name" value="TPR_rpt"/>
</dbReference>
<dbReference type="InterPro" id="IPR018060">
    <property type="entry name" value="HTH_AraC"/>
</dbReference>
<keyword evidence="7" id="KW-0812">Transmembrane</keyword>
<dbReference type="PROSITE" id="PS50005">
    <property type="entry name" value="TPR"/>
    <property type="match status" value="2"/>
</dbReference>
<dbReference type="Gene3D" id="3.40.50.10610">
    <property type="entry name" value="ABC-type transport auxiliary lipoprotein component"/>
    <property type="match status" value="1"/>
</dbReference>
<keyword evidence="10" id="KW-1185">Reference proteome</keyword>
<dbReference type="Pfam" id="PF12833">
    <property type="entry name" value="HTH_18"/>
    <property type="match status" value="1"/>
</dbReference>
<evidence type="ECO:0000256" key="6">
    <source>
        <dbReference type="PROSITE-ProRule" id="PRU00339"/>
    </source>
</evidence>
<evidence type="ECO:0000313" key="10">
    <source>
        <dbReference type="Proteomes" id="UP001145087"/>
    </source>
</evidence>
<name>A0A9X3FA14_9BACT</name>
<sequence>MNLTNLPEQQFLSRLKEIILSHLEKEDFGVEELAREAGVSSSILRRRFHTFSEKSLSRFIREIRLQKALELLQKEDLTAAEVAYKVGFGSPAYFNTCFHNHFGFAPGEAKNRQVIDSEENNEVTSPDFEDSSQKLSRKISKRKIIFFTVGGILILFVVYLIFNNLSFESFSILPGDMLKPEDKSIAVLPFENLSGEEENQYFADGVTENILNNLIQIQEIKVINSPVKAFGENSKDFRKMANSLGVRFILWGSVQQLENKVVIIAKLVDLKRNNQLIWSDKYNKKLTDIFQVQSDIAKQVASELQTIIPQNEKKRIEKVPTVSQEAYMWYSMGRYLINKRVVRDDDTLKYINPFKNAITEDPNYAEAYAGLAEVYLTLTRRQCYPRPEGFEKAKENVLHALILDSNLAEAHAILGSIYRCEWKWEEARKELETALNLNPNNAIVQGQYGDLMYIFRNREAYKIHKLRAAELNPISPYLISFKASVYKMEGNFEKAMEEYNRYIELYPLNYSIYWVLWHFFRGMGEEQKAVEALQKGLLLTFTPADSVFSYSLPLIYKNKGIKGVERSLYEHNISFDLKGSWRGLARYCVETGDKEKALDWLEKAYEWEIPNLPTINGDLDFDPLRNEPRFQALLDSMGLSKYQ</sequence>
<keyword evidence="1" id="KW-0677">Repeat</keyword>
<dbReference type="SUPFAM" id="SSF81901">
    <property type="entry name" value="HCP-like"/>
    <property type="match status" value="1"/>
</dbReference>
<dbReference type="Gene3D" id="1.10.10.60">
    <property type="entry name" value="Homeodomain-like"/>
    <property type="match status" value="1"/>
</dbReference>
<dbReference type="SMART" id="SM00028">
    <property type="entry name" value="TPR"/>
    <property type="match status" value="2"/>
</dbReference>
<evidence type="ECO:0000256" key="7">
    <source>
        <dbReference type="SAM" id="Phobius"/>
    </source>
</evidence>